<dbReference type="GO" id="GO:0051191">
    <property type="term" value="P:prosthetic group biosynthetic process"/>
    <property type="evidence" value="ECO:0007669"/>
    <property type="project" value="InterPro"/>
</dbReference>
<gene>
    <name evidence="5" type="ORF">FC27_GL001367</name>
</gene>
<keyword evidence="3" id="KW-0548">Nucleotidyltransferase</keyword>
<proteinExistence type="predicted"/>
<comment type="catalytic activity">
    <reaction evidence="4">
        <text>apo-[citrate lyase ACP] + 2'-(5''-triphospho-alpha-D-ribosyl)-3'-dephospho-CoA = holo-[citrate lyase ACP] + diphosphate</text>
        <dbReference type="Rhea" id="RHEA:16333"/>
        <dbReference type="Rhea" id="RHEA-COMP:10157"/>
        <dbReference type="Rhea" id="RHEA-COMP:10158"/>
        <dbReference type="ChEBI" id="CHEBI:29999"/>
        <dbReference type="ChEBI" id="CHEBI:33019"/>
        <dbReference type="ChEBI" id="CHEBI:61378"/>
        <dbReference type="ChEBI" id="CHEBI:82683"/>
        <dbReference type="EC" id="2.7.7.61"/>
    </reaction>
</comment>
<protein>
    <recommendedName>
        <fullName evidence="1">citrate lyase holo-[acyl-carrier protein] synthase</fullName>
        <ecNumber evidence="1">2.7.7.61</ecNumber>
    </recommendedName>
</protein>
<dbReference type="RefSeq" id="WP_010623778.1">
    <property type="nucleotide sequence ID" value="NZ_AZFA01000003.1"/>
</dbReference>
<accession>A0A0R1SEZ9</accession>
<dbReference type="OrthoDB" id="3196716at2"/>
<dbReference type="EMBL" id="AZFA01000003">
    <property type="protein sequence ID" value="KRL67831.1"/>
    <property type="molecule type" value="Genomic_DNA"/>
</dbReference>
<dbReference type="EC" id="2.7.7.61" evidence="1"/>
<evidence type="ECO:0000256" key="1">
    <source>
        <dbReference type="ARBA" id="ARBA00012524"/>
    </source>
</evidence>
<sequence>MVKVFSEGYVKTDEQIVKSRQNARDEENYLVDEIPENCALLNITMRIPGPIKNNRYISRAFNIVVNEFLKKYKVLKEVLWDLSSGPQAFLIIEMDAAYLKQQAVNYEEEEPLGPISEISVFGVVNDNVSEVTRKELDLEPRTCLLCDRQADECQTQQNHTLDELRQRVDQIINQYVNF</sequence>
<dbReference type="NCBIfam" id="TIGR03124">
    <property type="entry name" value="citrate_citX"/>
    <property type="match status" value="1"/>
</dbReference>
<dbReference type="AlphaFoldDB" id="A0A0R1SEZ9"/>
<reference evidence="5 6" key="1">
    <citation type="journal article" date="2015" name="Genome Announc.">
        <title>Expanding the biotechnology potential of lactobacilli through comparative genomics of 213 strains and associated genera.</title>
        <authorList>
            <person name="Sun Z."/>
            <person name="Harris H.M."/>
            <person name="McCann A."/>
            <person name="Guo C."/>
            <person name="Argimon S."/>
            <person name="Zhang W."/>
            <person name="Yang X."/>
            <person name="Jeffery I.B."/>
            <person name="Cooney J.C."/>
            <person name="Kagawa T.F."/>
            <person name="Liu W."/>
            <person name="Song Y."/>
            <person name="Salvetti E."/>
            <person name="Wrobel A."/>
            <person name="Rasinkangas P."/>
            <person name="Parkhill J."/>
            <person name="Rea M.C."/>
            <person name="O'Sullivan O."/>
            <person name="Ritari J."/>
            <person name="Douillard F.P."/>
            <person name="Paul Ross R."/>
            <person name="Yang R."/>
            <person name="Briner A.E."/>
            <person name="Felis G.E."/>
            <person name="de Vos W.M."/>
            <person name="Barrangou R."/>
            <person name="Klaenhammer T.R."/>
            <person name="Caufield P.W."/>
            <person name="Cui Y."/>
            <person name="Zhang H."/>
            <person name="O'Toole P.W."/>
        </authorList>
    </citation>
    <scope>NUCLEOTIDE SEQUENCE [LARGE SCALE GENOMIC DNA]</scope>
    <source>
        <strain evidence="5 6">DSM 14857</strain>
    </source>
</reference>
<organism evidence="5 6">
    <name type="scientific">Companilactobacillus versmoldensis DSM 14857 = KCTC 3814</name>
    <dbReference type="NCBI Taxonomy" id="1423815"/>
    <lineage>
        <taxon>Bacteria</taxon>
        <taxon>Bacillati</taxon>
        <taxon>Bacillota</taxon>
        <taxon>Bacilli</taxon>
        <taxon>Lactobacillales</taxon>
        <taxon>Lactobacillaceae</taxon>
        <taxon>Companilactobacillus</taxon>
    </lineage>
</organism>
<dbReference type="Pfam" id="PF03802">
    <property type="entry name" value="CitX"/>
    <property type="match status" value="1"/>
</dbReference>
<evidence type="ECO:0000256" key="4">
    <source>
        <dbReference type="ARBA" id="ARBA00048574"/>
    </source>
</evidence>
<keyword evidence="2 5" id="KW-0808">Transferase</keyword>
<keyword evidence="6" id="KW-1185">Reference proteome</keyword>
<dbReference type="eggNOG" id="COG3697">
    <property type="taxonomic scope" value="Bacteria"/>
</dbReference>
<evidence type="ECO:0000256" key="2">
    <source>
        <dbReference type="ARBA" id="ARBA00022679"/>
    </source>
</evidence>
<evidence type="ECO:0000256" key="3">
    <source>
        <dbReference type="ARBA" id="ARBA00022695"/>
    </source>
</evidence>
<dbReference type="Proteomes" id="UP000051647">
    <property type="component" value="Unassembled WGS sequence"/>
</dbReference>
<dbReference type="InterPro" id="IPR005551">
    <property type="entry name" value="CitX"/>
</dbReference>
<dbReference type="STRING" id="1423815.FC27_GL001367"/>
<evidence type="ECO:0000313" key="6">
    <source>
        <dbReference type="Proteomes" id="UP000051647"/>
    </source>
</evidence>
<evidence type="ECO:0000313" key="5">
    <source>
        <dbReference type="EMBL" id="KRL67831.1"/>
    </source>
</evidence>
<dbReference type="GO" id="GO:0050519">
    <property type="term" value="F:holo-citrate lyase synthase activity"/>
    <property type="evidence" value="ECO:0007669"/>
    <property type="project" value="UniProtKB-EC"/>
</dbReference>
<dbReference type="PATRIC" id="fig|1423815.3.peg.1401"/>
<comment type="caution">
    <text evidence="5">The sequence shown here is derived from an EMBL/GenBank/DDBJ whole genome shotgun (WGS) entry which is preliminary data.</text>
</comment>
<name>A0A0R1SEZ9_9LACO</name>